<dbReference type="PANTHER" id="PTHR45642:SF138">
    <property type="entry name" value="GDSL ESTERASE_LIPASE EXL3-LIKE"/>
    <property type="match status" value="1"/>
</dbReference>
<dbReference type="InterPro" id="IPR008265">
    <property type="entry name" value="Lipase_GDSL_AS"/>
</dbReference>
<comment type="similarity">
    <text evidence="1">Belongs to the 'GDSL' lipolytic enzyme family.</text>
</comment>
<dbReference type="Proteomes" id="UP000298416">
    <property type="component" value="Unassembled WGS sequence"/>
</dbReference>
<gene>
    <name evidence="2" type="ORF">SASPL_100191</name>
</gene>
<dbReference type="InterPro" id="IPR050592">
    <property type="entry name" value="GDSL_lipolytic_enzyme"/>
</dbReference>
<evidence type="ECO:0000256" key="1">
    <source>
        <dbReference type="ARBA" id="ARBA00008668"/>
    </source>
</evidence>
<organism evidence="2">
    <name type="scientific">Salvia splendens</name>
    <name type="common">Scarlet sage</name>
    <dbReference type="NCBI Taxonomy" id="180675"/>
    <lineage>
        <taxon>Eukaryota</taxon>
        <taxon>Viridiplantae</taxon>
        <taxon>Streptophyta</taxon>
        <taxon>Embryophyta</taxon>
        <taxon>Tracheophyta</taxon>
        <taxon>Spermatophyta</taxon>
        <taxon>Magnoliopsida</taxon>
        <taxon>eudicotyledons</taxon>
        <taxon>Gunneridae</taxon>
        <taxon>Pentapetalae</taxon>
        <taxon>asterids</taxon>
        <taxon>lamiids</taxon>
        <taxon>Lamiales</taxon>
        <taxon>Lamiaceae</taxon>
        <taxon>Nepetoideae</taxon>
        <taxon>Mentheae</taxon>
        <taxon>Salviinae</taxon>
        <taxon>Salvia</taxon>
        <taxon>Salvia subgen. Calosphace</taxon>
        <taxon>core Calosphace</taxon>
    </lineage>
</organism>
<protein>
    <submittedName>
        <fullName evidence="2">Uncharacterized protein</fullName>
    </submittedName>
</protein>
<dbReference type="GO" id="GO:0005576">
    <property type="term" value="C:extracellular region"/>
    <property type="evidence" value="ECO:0007669"/>
    <property type="project" value="TreeGrafter"/>
</dbReference>
<dbReference type="PANTHER" id="PTHR45642">
    <property type="entry name" value="GDSL ESTERASE/LIPASE EXL3"/>
    <property type="match status" value="1"/>
</dbReference>
<evidence type="ECO:0000313" key="2">
    <source>
        <dbReference type="EMBL" id="KAG6435320.1"/>
    </source>
</evidence>
<accession>A0A8X8YSE7</accession>
<dbReference type="GO" id="GO:0006629">
    <property type="term" value="P:lipid metabolic process"/>
    <property type="evidence" value="ECO:0007669"/>
    <property type="project" value="InterPro"/>
</dbReference>
<evidence type="ECO:0000313" key="3">
    <source>
        <dbReference type="Proteomes" id="UP000298416"/>
    </source>
</evidence>
<dbReference type="InterPro" id="IPR001087">
    <property type="entry name" value="GDSL"/>
</dbReference>
<dbReference type="PROSITE" id="PS01098">
    <property type="entry name" value="LIPASE_GDSL_SER"/>
    <property type="match status" value="1"/>
</dbReference>
<reference evidence="2" key="1">
    <citation type="submission" date="2018-01" db="EMBL/GenBank/DDBJ databases">
        <authorList>
            <person name="Mao J.F."/>
        </authorList>
    </citation>
    <scope>NUCLEOTIDE SEQUENCE</scope>
    <source>
        <strain evidence="2">Huo1</strain>
        <tissue evidence="2">Leaf</tissue>
    </source>
</reference>
<comment type="caution">
    <text evidence="2">The sequence shown here is derived from an EMBL/GenBank/DDBJ whole genome shotgun (WGS) entry which is preliminary data.</text>
</comment>
<sequence length="229" mass="25241">MLNTKHKMKLLKPKLFPFWVFLIAARTAGAVVKLPRNISVPAVLMFGDSIVDTGNNNYYTTIAKCNFPPYGQDFMGGKPTGRFSNGKVPSDLIVEELGIKDLLPPYLDPSLNDEDLLTGVNFATGAAGWDPLTAELSSVKSLSDQLELFKGYTEKVKKIGGEQTLSKLLSESLVAVVTGSNDISNTYFITPFRRLHYDVPSYTDLLVSYASSFVQGSRWETEDAVDQEL</sequence>
<keyword evidence="3" id="KW-1185">Reference proteome</keyword>
<dbReference type="InterPro" id="IPR036514">
    <property type="entry name" value="SGNH_hydro_sf"/>
</dbReference>
<proteinExistence type="inferred from homology"/>
<dbReference type="Pfam" id="PF00657">
    <property type="entry name" value="Lipase_GDSL"/>
    <property type="match status" value="1"/>
</dbReference>
<dbReference type="AlphaFoldDB" id="A0A8X8YSE7"/>
<dbReference type="GO" id="GO:0016298">
    <property type="term" value="F:lipase activity"/>
    <property type="evidence" value="ECO:0007669"/>
    <property type="project" value="InterPro"/>
</dbReference>
<reference evidence="2" key="2">
    <citation type="submission" date="2020-08" db="EMBL/GenBank/DDBJ databases">
        <title>Plant Genome Project.</title>
        <authorList>
            <person name="Zhang R.-G."/>
        </authorList>
    </citation>
    <scope>NUCLEOTIDE SEQUENCE</scope>
    <source>
        <strain evidence="2">Huo1</strain>
        <tissue evidence="2">Leaf</tissue>
    </source>
</reference>
<name>A0A8X8YSE7_SALSN</name>
<dbReference type="Gene3D" id="3.40.50.1110">
    <property type="entry name" value="SGNH hydrolase"/>
    <property type="match status" value="1"/>
</dbReference>
<dbReference type="EMBL" id="PNBA02000001">
    <property type="protein sequence ID" value="KAG6435320.1"/>
    <property type="molecule type" value="Genomic_DNA"/>
</dbReference>